<organism evidence="2 3">
    <name type="scientific">Portunus trituberculatus</name>
    <name type="common">Swimming crab</name>
    <name type="synonym">Neptunus trituberculatus</name>
    <dbReference type="NCBI Taxonomy" id="210409"/>
    <lineage>
        <taxon>Eukaryota</taxon>
        <taxon>Metazoa</taxon>
        <taxon>Ecdysozoa</taxon>
        <taxon>Arthropoda</taxon>
        <taxon>Crustacea</taxon>
        <taxon>Multicrustacea</taxon>
        <taxon>Malacostraca</taxon>
        <taxon>Eumalacostraca</taxon>
        <taxon>Eucarida</taxon>
        <taxon>Decapoda</taxon>
        <taxon>Pleocyemata</taxon>
        <taxon>Brachyura</taxon>
        <taxon>Eubrachyura</taxon>
        <taxon>Portunoidea</taxon>
        <taxon>Portunidae</taxon>
        <taxon>Portuninae</taxon>
        <taxon>Portunus</taxon>
    </lineage>
</organism>
<evidence type="ECO:0000256" key="1">
    <source>
        <dbReference type="SAM" id="MobiDB-lite"/>
    </source>
</evidence>
<dbReference type="EMBL" id="VSRR010007965">
    <property type="protein sequence ID" value="MPC47861.1"/>
    <property type="molecule type" value="Genomic_DNA"/>
</dbReference>
<feature type="region of interest" description="Disordered" evidence="1">
    <location>
        <begin position="1"/>
        <end position="24"/>
    </location>
</feature>
<name>A0A5B7FKF7_PORTR</name>
<reference evidence="2 3" key="1">
    <citation type="submission" date="2019-05" db="EMBL/GenBank/DDBJ databases">
        <title>Another draft genome of Portunus trituberculatus and its Hox gene families provides insights of decapod evolution.</title>
        <authorList>
            <person name="Jeong J.-H."/>
            <person name="Song I."/>
            <person name="Kim S."/>
            <person name="Choi T."/>
            <person name="Kim D."/>
            <person name="Ryu S."/>
            <person name="Kim W."/>
        </authorList>
    </citation>
    <scope>NUCLEOTIDE SEQUENCE [LARGE SCALE GENOMIC DNA]</scope>
    <source>
        <tissue evidence="2">Muscle</tissue>
    </source>
</reference>
<keyword evidence="3" id="KW-1185">Reference proteome</keyword>
<feature type="compositionally biased region" description="Low complexity" evidence="1">
    <location>
        <begin position="1"/>
        <end position="21"/>
    </location>
</feature>
<dbReference type="Proteomes" id="UP000324222">
    <property type="component" value="Unassembled WGS sequence"/>
</dbReference>
<evidence type="ECO:0008006" key="4">
    <source>
        <dbReference type="Google" id="ProtNLM"/>
    </source>
</evidence>
<dbReference type="AlphaFoldDB" id="A0A5B7FKF7"/>
<evidence type="ECO:0000313" key="2">
    <source>
        <dbReference type="EMBL" id="MPC47861.1"/>
    </source>
</evidence>
<protein>
    <recommendedName>
        <fullName evidence="4">Fibronectin type-III domain-containing protein</fullName>
    </recommendedName>
</protein>
<sequence>MASSGTSSTSLSTLASHSPLSCSRRHPLNPFLPASNLKRPKAPLSFLSCSPHPTVPETPISGREIDATETSVTIAWESANPDCSFKYEVGLV</sequence>
<proteinExistence type="predicted"/>
<evidence type="ECO:0000313" key="3">
    <source>
        <dbReference type="Proteomes" id="UP000324222"/>
    </source>
</evidence>
<comment type="caution">
    <text evidence="2">The sequence shown here is derived from an EMBL/GenBank/DDBJ whole genome shotgun (WGS) entry which is preliminary data.</text>
</comment>
<gene>
    <name evidence="2" type="ORF">E2C01_041620</name>
</gene>
<accession>A0A5B7FKF7</accession>